<organism evidence="13 14">
    <name type="scientific">Sphingomonas populi</name>
    <dbReference type="NCBI Taxonomy" id="2484750"/>
    <lineage>
        <taxon>Bacteria</taxon>
        <taxon>Pseudomonadati</taxon>
        <taxon>Pseudomonadota</taxon>
        <taxon>Alphaproteobacteria</taxon>
        <taxon>Sphingomonadales</taxon>
        <taxon>Sphingomonadaceae</taxon>
        <taxon>Sphingomonas</taxon>
    </lineage>
</organism>
<sequence length="250" mass="25559">MTTYRASSDRKVIAAIGAAVLQVGLGLLLATGFTVTIPHVVTQDLKLFGVTVPPPPPPPPPKPHPKPSIHKAGAAAPPNIRSKATEVVAPPPKIPMPVPPPIVAAPTPAAGKQASSGASDKPGTGTGAGGTGNGTGSGGKGNGDGGGGREAYQKSGRIKGSDYPASALKARVGGTVWVSFTVEVTGQATGCTIRKTSGNPDIDATTCRLIEQRYRYEPARDASGKKVRSRIENQDHTWVVGHDEDDDGDQ</sequence>
<dbReference type="Pfam" id="PF03544">
    <property type="entry name" value="TonB_C"/>
    <property type="match status" value="1"/>
</dbReference>
<feature type="compositionally biased region" description="Gly residues" evidence="10">
    <location>
        <begin position="124"/>
        <end position="149"/>
    </location>
</feature>
<evidence type="ECO:0000259" key="12">
    <source>
        <dbReference type="PROSITE" id="PS52015"/>
    </source>
</evidence>
<keyword evidence="4" id="KW-1003">Cell membrane</keyword>
<keyword evidence="5" id="KW-0997">Cell inner membrane</keyword>
<dbReference type="PROSITE" id="PS52015">
    <property type="entry name" value="TONB_CTD"/>
    <property type="match status" value="1"/>
</dbReference>
<dbReference type="GO" id="GO:0055085">
    <property type="term" value="P:transmembrane transport"/>
    <property type="evidence" value="ECO:0007669"/>
    <property type="project" value="InterPro"/>
</dbReference>
<dbReference type="InterPro" id="IPR051045">
    <property type="entry name" value="TonB-dependent_transducer"/>
</dbReference>
<dbReference type="GO" id="GO:0031992">
    <property type="term" value="F:energy transducer activity"/>
    <property type="evidence" value="ECO:0007669"/>
    <property type="project" value="TreeGrafter"/>
</dbReference>
<evidence type="ECO:0000256" key="2">
    <source>
        <dbReference type="ARBA" id="ARBA00006555"/>
    </source>
</evidence>
<dbReference type="GO" id="GO:0015031">
    <property type="term" value="P:protein transport"/>
    <property type="evidence" value="ECO:0007669"/>
    <property type="project" value="UniProtKB-KW"/>
</dbReference>
<dbReference type="SUPFAM" id="SSF74653">
    <property type="entry name" value="TolA/TonB C-terminal domain"/>
    <property type="match status" value="1"/>
</dbReference>
<feature type="region of interest" description="Disordered" evidence="10">
    <location>
        <begin position="52"/>
        <end position="75"/>
    </location>
</feature>
<evidence type="ECO:0000256" key="3">
    <source>
        <dbReference type="ARBA" id="ARBA00022448"/>
    </source>
</evidence>
<accession>A0A4Q6XUX8</accession>
<feature type="domain" description="TonB C-terminal" evidence="12">
    <location>
        <begin position="148"/>
        <end position="240"/>
    </location>
</feature>
<dbReference type="InterPro" id="IPR037682">
    <property type="entry name" value="TonB_C"/>
</dbReference>
<proteinExistence type="inferred from homology"/>
<feature type="transmembrane region" description="Helical" evidence="11">
    <location>
        <begin position="12"/>
        <end position="33"/>
    </location>
</feature>
<keyword evidence="8 11" id="KW-1133">Transmembrane helix</keyword>
<comment type="similarity">
    <text evidence="2">Belongs to the TonB family.</text>
</comment>
<dbReference type="RefSeq" id="WP_130157243.1">
    <property type="nucleotide sequence ID" value="NZ_SGIS01000014.1"/>
</dbReference>
<keyword evidence="6 11" id="KW-0812">Transmembrane</keyword>
<evidence type="ECO:0000256" key="11">
    <source>
        <dbReference type="SAM" id="Phobius"/>
    </source>
</evidence>
<evidence type="ECO:0000256" key="9">
    <source>
        <dbReference type="ARBA" id="ARBA00023136"/>
    </source>
</evidence>
<evidence type="ECO:0000256" key="8">
    <source>
        <dbReference type="ARBA" id="ARBA00022989"/>
    </source>
</evidence>
<feature type="region of interest" description="Disordered" evidence="10">
    <location>
        <begin position="89"/>
        <end position="161"/>
    </location>
</feature>
<dbReference type="NCBIfam" id="TIGR01352">
    <property type="entry name" value="tonB_Cterm"/>
    <property type="match status" value="1"/>
</dbReference>
<evidence type="ECO:0000256" key="6">
    <source>
        <dbReference type="ARBA" id="ARBA00022692"/>
    </source>
</evidence>
<feature type="compositionally biased region" description="Pro residues" evidence="10">
    <location>
        <begin position="89"/>
        <end position="103"/>
    </location>
</feature>
<comment type="caution">
    <text evidence="13">The sequence shown here is derived from an EMBL/GenBank/DDBJ whole genome shotgun (WGS) entry which is preliminary data.</text>
</comment>
<evidence type="ECO:0000313" key="14">
    <source>
        <dbReference type="Proteomes" id="UP000292085"/>
    </source>
</evidence>
<evidence type="ECO:0000256" key="5">
    <source>
        <dbReference type="ARBA" id="ARBA00022519"/>
    </source>
</evidence>
<dbReference type="Gene3D" id="3.30.1150.10">
    <property type="match status" value="1"/>
</dbReference>
<dbReference type="EMBL" id="SGIS01000014">
    <property type="protein sequence ID" value="RZF64413.1"/>
    <property type="molecule type" value="Genomic_DNA"/>
</dbReference>
<reference evidence="13 14" key="1">
    <citation type="submission" date="2019-02" db="EMBL/GenBank/DDBJ databases">
        <authorList>
            <person name="Li Y."/>
        </authorList>
    </citation>
    <scope>NUCLEOTIDE SEQUENCE [LARGE SCALE GENOMIC DNA]</scope>
    <source>
        <strain evidence="13 14">3-7</strain>
    </source>
</reference>
<evidence type="ECO:0000256" key="1">
    <source>
        <dbReference type="ARBA" id="ARBA00004383"/>
    </source>
</evidence>
<comment type="subcellular location">
    <subcellularLocation>
        <location evidence="1">Cell inner membrane</location>
        <topology evidence="1">Single-pass membrane protein</topology>
        <orientation evidence="1">Periplasmic side</orientation>
    </subcellularLocation>
</comment>
<dbReference type="AlphaFoldDB" id="A0A4Q6XUX8"/>
<dbReference type="InterPro" id="IPR006260">
    <property type="entry name" value="TonB/TolA_C"/>
</dbReference>
<dbReference type="Proteomes" id="UP000292085">
    <property type="component" value="Unassembled WGS sequence"/>
</dbReference>
<keyword evidence="7" id="KW-0653">Protein transport</keyword>
<keyword evidence="9 11" id="KW-0472">Membrane</keyword>
<evidence type="ECO:0000313" key="13">
    <source>
        <dbReference type="EMBL" id="RZF64413.1"/>
    </source>
</evidence>
<name>A0A4Q6XUX8_9SPHN</name>
<dbReference type="PANTHER" id="PTHR33446:SF11">
    <property type="entry name" value="TONB3"/>
    <property type="match status" value="1"/>
</dbReference>
<feature type="compositionally biased region" description="Pro residues" evidence="10">
    <location>
        <begin position="52"/>
        <end position="62"/>
    </location>
</feature>
<evidence type="ECO:0000256" key="7">
    <source>
        <dbReference type="ARBA" id="ARBA00022927"/>
    </source>
</evidence>
<keyword evidence="3" id="KW-0813">Transport</keyword>
<protein>
    <submittedName>
        <fullName evidence="13">TonB family protein</fullName>
    </submittedName>
</protein>
<evidence type="ECO:0000256" key="4">
    <source>
        <dbReference type="ARBA" id="ARBA00022475"/>
    </source>
</evidence>
<keyword evidence="14" id="KW-1185">Reference proteome</keyword>
<dbReference type="OrthoDB" id="7390536at2"/>
<gene>
    <name evidence="13" type="ORF">EWE75_10695</name>
</gene>
<dbReference type="GO" id="GO:0098797">
    <property type="term" value="C:plasma membrane protein complex"/>
    <property type="evidence" value="ECO:0007669"/>
    <property type="project" value="TreeGrafter"/>
</dbReference>
<dbReference type="PANTHER" id="PTHR33446">
    <property type="entry name" value="PROTEIN TONB-RELATED"/>
    <property type="match status" value="1"/>
</dbReference>
<evidence type="ECO:0000256" key="10">
    <source>
        <dbReference type="SAM" id="MobiDB-lite"/>
    </source>
</evidence>